<evidence type="ECO:0000313" key="1">
    <source>
        <dbReference type="EMBL" id="CAG5113872.1"/>
    </source>
</evidence>
<sequence>MIFVDWSKRKITRPVMMLIREYKYYFDSVNAFPVFFTKNDEKNCRQELLQTLKGQASFRRIQVIRIYIESVFNRKTNKIEQKVVTRSWQEIVDFGPFNAYHSLGINAADCIWPYLNEPYFGVTGFRVSSLNVGLRKITNKCHLILECVHECFSGKAPVNTMKITFPNLKKFFNRINPGNLAKFPFRIVFILYMRLWAKEVFQRDRRFINAASGQVDNEGIDRYIMEILRSTGIPHHEIDITLAPRNKFLYYLTTCRTIYIGYFYHHPFRHYRKLPFYDMFFFGNTDALREHIRELEKVALSRNYDLFMPFFIEVEQKEEPKVVVFDYTVKGAKDANVAFDPLVEIEKYDLSLSSPSASAVAKRLYEYKFFADD</sequence>
<gene>
    <name evidence="1" type="ORF">OKIOD_LOCUS16727</name>
</gene>
<proteinExistence type="predicted"/>
<evidence type="ECO:0000313" key="2">
    <source>
        <dbReference type="Proteomes" id="UP001158576"/>
    </source>
</evidence>
<dbReference type="Proteomes" id="UP001158576">
    <property type="component" value="Chromosome 2"/>
</dbReference>
<accession>A0ABN7TEF2</accession>
<organism evidence="1 2">
    <name type="scientific">Oikopleura dioica</name>
    <name type="common">Tunicate</name>
    <dbReference type="NCBI Taxonomy" id="34765"/>
    <lineage>
        <taxon>Eukaryota</taxon>
        <taxon>Metazoa</taxon>
        <taxon>Chordata</taxon>
        <taxon>Tunicata</taxon>
        <taxon>Appendicularia</taxon>
        <taxon>Copelata</taxon>
        <taxon>Oikopleuridae</taxon>
        <taxon>Oikopleura</taxon>
    </lineage>
</organism>
<protein>
    <submittedName>
        <fullName evidence="1">Oidioi.mRNA.OKI2018_I69.chr2.g7962.t1.cds</fullName>
    </submittedName>
</protein>
<reference evidence="1 2" key="1">
    <citation type="submission" date="2021-04" db="EMBL/GenBank/DDBJ databases">
        <authorList>
            <person name="Bliznina A."/>
        </authorList>
    </citation>
    <scope>NUCLEOTIDE SEQUENCE [LARGE SCALE GENOMIC DNA]</scope>
</reference>
<name>A0ABN7TEF2_OIKDI</name>
<keyword evidence="2" id="KW-1185">Reference proteome</keyword>
<dbReference type="EMBL" id="OU015567">
    <property type="protein sequence ID" value="CAG5113872.1"/>
    <property type="molecule type" value="Genomic_DNA"/>
</dbReference>